<evidence type="ECO:0000313" key="2">
    <source>
        <dbReference type="EMBL" id="UWP60606.1"/>
    </source>
</evidence>
<protein>
    <submittedName>
        <fullName evidence="2">HNH endonuclease</fullName>
    </submittedName>
</protein>
<dbReference type="Pfam" id="PF01844">
    <property type="entry name" value="HNH"/>
    <property type="match status" value="1"/>
</dbReference>
<feature type="domain" description="HNH nuclease" evidence="1">
    <location>
        <begin position="22"/>
        <end position="80"/>
    </location>
</feature>
<dbReference type="GO" id="GO:0004519">
    <property type="term" value="F:endonuclease activity"/>
    <property type="evidence" value="ECO:0007669"/>
    <property type="project" value="UniProtKB-KW"/>
</dbReference>
<keyword evidence="2" id="KW-0540">Nuclease</keyword>
<proteinExistence type="predicted"/>
<reference evidence="2" key="1">
    <citation type="journal article" date="2022" name="Cell">
        <title>Design, construction, and in vivo augmentation of a complex gut microbiome.</title>
        <authorList>
            <person name="Cheng A.G."/>
            <person name="Ho P.Y."/>
            <person name="Aranda-Diaz A."/>
            <person name="Jain S."/>
            <person name="Yu F.B."/>
            <person name="Meng X."/>
            <person name="Wang M."/>
            <person name="Iakiviak M."/>
            <person name="Nagashima K."/>
            <person name="Zhao A."/>
            <person name="Murugkar P."/>
            <person name="Patil A."/>
            <person name="Atabakhsh K."/>
            <person name="Weakley A."/>
            <person name="Yan J."/>
            <person name="Brumbaugh A.R."/>
            <person name="Higginbottom S."/>
            <person name="Dimas A."/>
            <person name="Shiver A.L."/>
            <person name="Deutschbauer A."/>
            <person name="Neff N."/>
            <person name="Sonnenburg J.L."/>
            <person name="Huang K.C."/>
            <person name="Fischbach M.A."/>
        </authorList>
    </citation>
    <scope>NUCLEOTIDE SEQUENCE</scope>
    <source>
        <strain evidence="2">DSM 19829</strain>
    </source>
</reference>
<dbReference type="RefSeq" id="WP_028530471.1">
    <property type="nucleotide sequence ID" value="NZ_CABLBR010000002.1"/>
</dbReference>
<dbReference type="EMBL" id="CP102290">
    <property type="protein sequence ID" value="UWP60606.1"/>
    <property type="molecule type" value="Genomic_DNA"/>
</dbReference>
<dbReference type="Proteomes" id="UP001060164">
    <property type="component" value="Chromosome"/>
</dbReference>
<keyword evidence="2" id="KW-0255">Endonuclease</keyword>
<name>A0ABY5VKV2_9FIRM</name>
<dbReference type="CDD" id="cd00085">
    <property type="entry name" value="HNHc"/>
    <property type="match status" value="1"/>
</dbReference>
<accession>A0ABY5VKV2</accession>
<gene>
    <name evidence="2" type="ORF">NQ502_06135</name>
</gene>
<organism evidence="2 3">
    <name type="scientific">Ruminococcus gauvreauii</name>
    <dbReference type="NCBI Taxonomy" id="438033"/>
    <lineage>
        <taxon>Bacteria</taxon>
        <taxon>Bacillati</taxon>
        <taxon>Bacillota</taxon>
        <taxon>Clostridia</taxon>
        <taxon>Eubacteriales</taxon>
        <taxon>Oscillospiraceae</taxon>
        <taxon>Ruminococcus</taxon>
    </lineage>
</organism>
<evidence type="ECO:0000259" key="1">
    <source>
        <dbReference type="SMART" id="SM00507"/>
    </source>
</evidence>
<keyword evidence="2" id="KW-0378">Hydrolase</keyword>
<dbReference type="SMART" id="SM00507">
    <property type="entry name" value="HNHc"/>
    <property type="match status" value="1"/>
</dbReference>
<dbReference type="Gene3D" id="1.10.30.50">
    <property type="match status" value="1"/>
</dbReference>
<keyword evidence="3" id="KW-1185">Reference proteome</keyword>
<evidence type="ECO:0000313" key="3">
    <source>
        <dbReference type="Proteomes" id="UP001060164"/>
    </source>
</evidence>
<dbReference type="InterPro" id="IPR002711">
    <property type="entry name" value="HNH"/>
</dbReference>
<dbReference type="InterPro" id="IPR003615">
    <property type="entry name" value="HNH_nuc"/>
</dbReference>
<sequence>MRIHGEKMLERRLEIDLRSDYHDYLPELREDFQHICGYCGKTESITKNAFEIDHFIPVKYAKEKKNDYRNLVYSCYVCNRKKSDKWPSKDSQVQFSDNKGIVDPVSNDYDNHIERCENGEIHGKTDVGRYMVEEVFKFPIRPIREVWQLMSLMEKKKRLREKIKTYKRNDIQAYIEMDEMLEILERILFENKE</sequence>